<feature type="compositionally biased region" description="Polar residues" evidence="1">
    <location>
        <begin position="250"/>
        <end position="270"/>
    </location>
</feature>
<feature type="non-terminal residue" evidence="4">
    <location>
        <position position="1"/>
    </location>
</feature>
<feature type="compositionally biased region" description="Acidic residues" evidence="1">
    <location>
        <begin position="236"/>
        <end position="245"/>
    </location>
</feature>
<dbReference type="Pfam" id="PF03172">
    <property type="entry name" value="HSR"/>
    <property type="match status" value="1"/>
</dbReference>
<evidence type="ECO:0000313" key="4">
    <source>
        <dbReference type="RefSeq" id="XP_008584842.1"/>
    </source>
</evidence>
<dbReference type="PANTHER" id="PTHR46386:SF1">
    <property type="entry name" value="NUCLEAR BODY PROTEIN SP140-LIKE PROTEIN"/>
    <property type="match status" value="1"/>
</dbReference>
<evidence type="ECO:0000256" key="1">
    <source>
        <dbReference type="SAM" id="MobiDB-lite"/>
    </source>
</evidence>
<accession>A0ABM0RW51</accession>
<feature type="domain" description="HSR" evidence="2">
    <location>
        <begin position="1"/>
        <end position="59"/>
    </location>
</feature>
<dbReference type="PANTHER" id="PTHR46386">
    <property type="entry name" value="NUCLEAR BODY PROTEIN SP140"/>
    <property type="match status" value="1"/>
</dbReference>
<keyword evidence="3" id="KW-1185">Reference proteome</keyword>
<dbReference type="Proteomes" id="UP000694923">
    <property type="component" value="Unplaced"/>
</dbReference>
<evidence type="ECO:0000313" key="3">
    <source>
        <dbReference type="Proteomes" id="UP000694923"/>
    </source>
</evidence>
<dbReference type="RefSeq" id="XP_008584842.1">
    <property type="nucleotide sequence ID" value="XM_008586620.1"/>
</dbReference>
<protein>
    <submittedName>
        <fullName evidence="4">Nuclear autoantigen Sp-100-like</fullName>
    </submittedName>
</protein>
<feature type="non-terminal residue" evidence="4">
    <location>
        <position position="423"/>
    </location>
</feature>
<feature type="compositionally biased region" description="Basic and acidic residues" evidence="1">
    <location>
        <begin position="122"/>
        <end position="137"/>
    </location>
</feature>
<gene>
    <name evidence="4" type="primary">LOC103602206</name>
</gene>
<sequence length="423" mass="46983">DSQDSCRNLVPVQRVVYNVLNELEKTFNLTILEALFSEVNMQEYPDLIQVYKSFENAIQDKLYPHESDDEEREERSDIRLSIEQGTGENSLPSLTWSQSDPSSHAGTTPAENGPSESLCETEQIKAKRKDTTSDKNDALGSPQASKQCAQESEPAGIRERVAVQVNNGDARSETRSPLPCAEQRAELPSHGVQINSCSVLLVDIKKEPPTSYPAEQQAQARVKHNLASDIIVISSEDSEGPSDGEEPPKASTSALPSEPVINNYNSWQSSEGEEDLEDTYILPQTASESFMYFKSFRKRGMRYNEDSSESTDSELIPGPCNSALRSKHDPVDIRGTQNRKRRFSSDSFPELNNEEEPQETSSSALRRGSGVPGGQEARTESSQASDMMDTMDVGNNPTLGKHSKKRSKRQKRSYILTVNSLQR</sequence>
<feature type="compositionally biased region" description="Basic residues" evidence="1">
    <location>
        <begin position="401"/>
        <end position="412"/>
    </location>
</feature>
<proteinExistence type="predicted"/>
<reference evidence="4" key="1">
    <citation type="submission" date="2025-08" db="UniProtKB">
        <authorList>
            <consortium name="RefSeq"/>
        </authorList>
    </citation>
    <scope>IDENTIFICATION</scope>
</reference>
<feature type="region of interest" description="Disordered" evidence="1">
    <location>
        <begin position="302"/>
        <end position="423"/>
    </location>
</feature>
<feature type="region of interest" description="Disordered" evidence="1">
    <location>
        <begin position="232"/>
        <end position="278"/>
    </location>
</feature>
<evidence type="ECO:0000259" key="2">
    <source>
        <dbReference type="PROSITE" id="PS51414"/>
    </source>
</evidence>
<organism evidence="3 4">
    <name type="scientific">Galeopterus variegatus</name>
    <name type="common">Malayan flying lemur</name>
    <name type="synonym">Cynocephalus variegatus</name>
    <dbReference type="NCBI Taxonomy" id="482537"/>
    <lineage>
        <taxon>Eukaryota</taxon>
        <taxon>Metazoa</taxon>
        <taxon>Chordata</taxon>
        <taxon>Craniata</taxon>
        <taxon>Vertebrata</taxon>
        <taxon>Euteleostomi</taxon>
        <taxon>Mammalia</taxon>
        <taxon>Eutheria</taxon>
        <taxon>Euarchontoglires</taxon>
        <taxon>Dermoptera</taxon>
        <taxon>Cynocephalidae</taxon>
        <taxon>Galeopterus</taxon>
    </lineage>
</organism>
<dbReference type="InterPro" id="IPR043563">
    <property type="entry name" value="Sp110/Sp140/Sp140L-like"/>
</dbReference>
<dbReference type="PROSITE" id="PS51414">
    <property type="entry name" value="HSR"/>
    <property type="match status" value="1"/>
</dbReference>
<feature type="compositionally biased region" description="Polar residues" evidence="1">
    <location>
        <begin position="84"/>
        <end position="120"/>
    </location>
</feature>
<dbReference type="GeneID" id="103602206"/>
<feature type="region of interest" description="Disordered" evidence="1">
    <location>
        <begin position="82"/>
        <end position="180"/>
    </location>
</feature>
<name>A0ABM0RW51_GALVR</name>
<dbReference type="InterPro" id="IPR004865">
    <property type="entry name" value="HSR_dom"/>
</dbReference>